<dbReference type="InterPro" id="IPR005135">
    <property type="entry name" value="Endo/exonuclease/phosphatase"/>
</dbReference>
<proteinExistence type="predicted"/>
<reference evidence="2" key="1">
    <citation type="submission" date="2014-09" db="EMBL/GenBank/DDBJ databases">
        <authorList>
            <person name="Magalhaes I.L.F."/>
            <person name="Oliveira U."/>
            <person name="Santos F.R."/>
            <person name="Vidigal T.H.D.A."/>
            <person name="Brescovit A.D."/>
            <person name="Santos A.J."/>
        </authorList>
    </citation>
    <scope>NUCLEOTIDE SEQUENCE</scope>
    <source>
        <tissue evidence="2">Shoot tissue taken approximately 20 cm above the soil surface</tissue>
    </source>
</reference>
<dbReference type="InterPro" id="IPR036691">
    <property type="entry name" value="Endo/exonu/phosph_ase_sf"/>
</dbReference>
<dbReference type="AlphaFoldDB" id="A0A0A9F2E3"/>
<sequence length="132" mass="15242">MKITNAYGTAQDDHKQEFLAELANVCSHVTGPYILAGDFNIIRYSFEKNKGGSLSHFSHIFNSVTHNHELRELTMSGGLYTWSNNQENPTLEKLDRIFVNKEWEHMFPLINVQKFTRDISNHNLLLMSTDNI</sequence>
<accession>A0A0A9F2E3</accession>
<protein>
    <recommendedName>
        <fullName evidence="1">Endonuclease/exonuclease/phosphatase domain-containing protein</fullName>
    </recommendedName>
</protein>
<dbReference type="Pfam" id="PF03372">
    <property type="entry name" value="Exo_endo_phos"/>
    <property type="match status" value="1"/>
</dbReference>
<name>A0A0A9F2E3_ARUDO</name>
<dbReference type="Gene3D" id="3.60.10.10">
    <property type="entry name" value="Endonuclease/exonuclease/phosphatase"/>
    <property type="match status" value="1"/>
</dbReference>
<dbReference type="EMBL" id="GBRH01190731">
    <property type="protein sequence ID" value="JAE07165.1"/>
    <property type="molecule type" value="Transcribed_RNA"/>
</dbReference>
<organism evidence="2">
    <name type="scientific">Arundo donax</name>
    <name type="common">Giant reed</name>
    <name type="synonym">Donax arundinaceus</name>
    <dbReference type="NCBI Taxonomy" id="35708"/>
    <lineage>
        <taxon>Eukaryota</taxon>
        <taxon>Viridiplantae</taxon>
        <taxon>Streptophyta</taxon>
        <taxon>Embryophyta</taxon>
        <taxon>Tracheophyta</taxon>
        <taxon>Spermatophyta</taxon>
        <taxon>Magnoliopsida</taxon>
        <taxon>Liliopsida</taxon>
        <taxon>Poales</taxon>
        <taxon>Poaceae</taxon>
        <taxon>PACMAD clade</taxon>
        <taxon>Arundinoideae</taxon>
        <taxon>Arundineae</taxon>
        <taxon>Arundo</taxon>
    </lineage>
</organism>
<reference evidence="2" key="2">
    <citation type="journal article" date="2015" name="Data Brief">
        <title>Shoot transcriptome of the giant reed, Arundo donax.</title>
        <authorList>
            <person name="Barrero R.A."/>
            <person name="Guerrero F.D."/>
            <person name="Moolhuijzen P."/>
            <person name="Goolsby J.A."/>
            <person name="Tidwell J."/>
            <person name="Bellgard S.E."/>
            <person name="Bellgard M.I."/>
        </authorList>
    </citation>
    <scope>NUCLEOTIDE SEQUENCE</scope>
    <source>
        <tissue evidence="2">Shoot tissue taken approximately 20 cm above the soil surface</tissue>
    </source>
</reference>
<evidence type="ECO:0000259" key="1">
    <source>
        <dbReference type="Pfam" id="PF03372"/>
    </source>
</evidence>
<dbReference type="PANTHER" id="PTHR33710">
    <property type="entry name" value="BNAC02G09200D PROTEIN"/>
    <property type="match status" value="1"/>
</dbReference>
<evidence type="ECO:0000313" key="2">
    <source>
        <dbReference type="EMBL" id="JAE07165.1"/>
    </source>
</evidence>
<dbReference type="GO" id="GO:0003824">
    <property type="term" value="F:catalytic activity"/>
    <property type="evidence" value="ECO:0007669"/>
    <property type="project" value="InterPro"/>
</dbReference>
<dbReference type="PANTHER" id="PTHR33710:SF72">
    <property type="entry name" value="OS04G0204200 PROTEIN"/>
    <property type="match status" value="1"/>
</dbReference>
<dbReference type="SUPFAM" id="SSF56219">
    <property type="entry name" value="DNase I-like"/>
    <property type="match status" value="1"/>
</dbReference>
<feature type="domain" description="Endonuclease/exonuclease/phosphatase" evidence="1">
    <location>
        <begin position="7"/>
        <end position="104"/>
    </location>
</feature>